<name>A0A655CKX4_SALET</name>
<dbReference type="EMBL" id="CQPA01000013">
    <property type="protein sequence ID" value="CNU17872.1"/>
    <property type="molecule type" value="Genomic_DNA"/>
</dbReference>
<reference evidence="1 2" key="1">
    <citation type="submission" date="2015-03" db="EMBL/GenBank/DDBJ databases">
        <authorList>
            <consortium name="Pathogen Informatics"/>
        </authorList>
    </citation>
    <scope>NUCLEOTIDE SEQUENCE [LARGE SCALE GENOMIC DNA]</scope>
    <source>
        <strain evidence="1 2">A1104</strain>
    </source>
</reference>
<evidence type="ECO:0000313" key="1">
    <source>
        <dbReference type="EMBL" id="CNU17872.1"/>
    </source>
</evidence>
<sequence length="64" mass="6930">MQIGVRNAAYALPDPDIAPAIVRGQLVSHHHIGDRHRNGGNQRHQGKFTELPCQTIVPGGLEIA</sequence>
<dbReference type="Proteomes" id="UP000041314">
    <property type="component" value="Unassembled WGS sequence"/>
</dbReference>
<gene>
    <name evidence="1" type="ORF">ERS008198_02117</name>
</gene>
<dbReference type="AlphaFoldDB" id="A0A655CKX4"/>
<accession>A0A655CKX4</accession>
<proteinExistence type="predicted"/>
<organism evidence="1 2">
    <name type="scientific">Salmonella enterica subsp. enterica serovar Bovismorbificans</name>
    <dbReference type="NCBI Taxonomy" id="58097"/>
    <lineage>
        <taxon>Bacteria</taxon>
        <taxon>Pseudomonadati</taxon>
        <taxon>Pseudomonadota</taxon>
        <taxon>Gammaproteobacteria</taxon>
        <taxon>Enterobacterales</taxon>
        <taxon>Enterobacteriaceae</taxon>
        <taxon>Salmonella</taxon>
    </lineage>
</organism>
<evidence type="ECO:0000313" key="2">
    <source>
        <dbReference type="Proteomes" id="UP000041314"/>
    </source>
</evidence>
<protein>
    <submittedName>
        <fullName evidence="1">Uncharacterized protein</fullName>
    </submittedName>
</protein>